<reference evidence="5" key="1">
    <citation type="journal article" date="2019" name="Int. J. Syst. Evol. Microbiol.">
        <title>The Global Catalogue of Microorganisms (GCM) 10K type strain sequencing project: providing services to taxonomists for standard genome sequencing and annotation.</title>
        <authorList>
            <consortium name="The Broad Institute Genomics Platform"/>
            <consortium name="The Broad Institute Genome Sequencing Center for Infectious Disease"/>
            <person name="Wu L."/>
            <person name="Ma J."/>
        </authorList>
    </citation>
    <scope>NUCLEOTIDE SEQUENCE [LARGE SCALE GENOMIC DNA]</scope>
    <source>
        <strain evidence="5">KCTC 52042</strain>
    </source>
</reference>
<organism evidence="4 5">
    <name type="scientific">Gracilimonas halophila</name>
    <dbReference type="NCBI Taxonomy" id="1834464"/>
    <lineage>
        <taxon>Bacteria</taxon>
        <taxon>Pseudomonadati</taxon>
        <taxon>Balneolota</taxon>
        <taxon>Balneolia</taxon>
        <taxon>Balneolales</taxon>
        <taxon>Balneolaceae</taxon>
        <taxon>Gracilimonas</taxon>
    </lineage>
</organism>
<gene>
    <name evidence="4" type="ORF">ACFSVN_12240</name>
</gene>
<dbReference type="CDD" id="cd02440">
    <property type="entry name" value="AdoMet_MTases"/>
    <property type="match status" value="1"/>
</dbReference>
<dbReference type="EC" id="2.1.1.-" evidence="4"/>
<dbReference type="InterPro" id="IPR013216">
    <property type="entry name" value="Methyltransf_11"/>
</dbReference>
<comment type="caution">
    <text evidence="4">The sequence shown here is derived from an EMBL/GenBank/DDBJ whole genome shotgun (WGS) entry which is preliminary data.</text>
</comment>
<dbReference type="PANTHER" id="PTHR44068:SF1">
    <property type="entry name" value="HYPOTHETICAL LOC100005854"/>
    <property type="match status" value="1"/>
</dbReference>
<dbReference type="GO" id="GO:0008168">
    <property type="term" value="F:methyltransferase activity"/>
    <property type="evidence" value="ECO:0007669"/>
    <property type="project" value="UniProtKB-KW"/>
</dbReference>
<dbReference type="Pfam" id="PF08241">
    <property type="entry name" value="Methyltransf_11"/>
    <property type="match status" value="1"/>
</dbReference>
<keyword evidence="5" id="KW-1185">Reference proteome</keyword>
<dbReference type="SUPFAM" id="SSF53335">
    <property type="entry name" value="S-adenosyl-L-methionine-dependent methyltransferases"/>
    <property type="match status" value="1"/>
</dbReference>
<feature type="compositionally biased region" description="Polar residues" evidence="2">
    <location>
        <begin position="1"/>
        <end position="11"/>
    </location>
</feature>
<feature type="region of interest" description="Disordered" evidence="2">
    <location>
        <begin position="1"/>
        <end position="20"/>
    </location>
</feature>
<accession>A0ABW5JM34</accession>
<dbReference type="EMBL" id="JBHULI010000025">
    <property type="protein sequence ID" value="MFD2533214.1"/>
    <property type="molecule type" value="Genomic_DNA"/>
</dbReference>
<dbReference type="InterPro" id="IPR029063">
    <property type="entry name" value="SAM-dependent_MTases_sf"/>
</dbReference>
<evidence type="ECO:0000313" key="4">
    <source>
        <dbReference type="EMBL" id="MFD2533214.1"/>
    </source>
</evidence>
<proteinExistence type="predicted"/>
<evidence type="ECO:0000313" key="5">
    <source>
        <dbReference type="Proteomes" id="UP001597460"/>
    </source>
</evidence>
<protein>
    <submittedName>
        <fullName evidence="4">Class I SAM-dependent methyltransferase</fullName>
        <ecNumber evidence="4">2.1.1.-</ecNumber>
    </submittedName>
</protein>
<dbReference type="PANTHER" id="PTHR44068">
    <property type="entry name" value="ZGC:194242"/>
    <property type="match status" value="1"/>
</dbReference>
<feature type="domain" description="Methyltransferase type 11" evidence="3">
    <location>
        <begin position="49"/>
        <end position="148"/>
    </location>
</feature>
<evidence type="ECO:0000259" key="3">
    <source>
        <dbReference type="Pfam" id="PF08241"/>
    </source>
</evidence>
<dbReference type="Proteomes" id="UP001597460">
    <property type="component" value="Unassembled WGS sequence"/>
</dbReference>
<name>A0ABW5JM34_9BACT</name>
<evidence type="ECO:0000256" key="2">
    <source>
        <dbReference type="SAM" id="MobiDB-lite"/>
    </source>
</evidence>
<evidence type="ECO:0000256" key="1">
    <source>
        <dbReference type="ARBA" id="ARBA00022679"/>
    </source>
</evidence>
<dbReference type="RefSeq" id="WP_390303098.1">
    <property type="nucleotide sequence ID" value="NZ_JBHULI010000025.1"/>
</dbReference>
<keyword evidence="1 4" id="KW-0808">Transferase</keyword>
<dbReference type="GO" id="GO:0032259">
    <property type="term" value="P:methylation"/>
    <property type="evidence" value="ECO:0007669"/>
    <property type="project" value="UniProtKB-KW"/>
</dbReference>
<dbReference type="Gene3D" id="3.40.50.150">
    <property type="entry name" value="Vaccinia Virus protein VP39"/>
    <property type="match status" value="1"/>
</dbReference>
<sequence length="215" mass="24748">MEPSELSSQLRKPTGETGKEIGKALNESNQKLYELAFEMMELRENDTVLEVGFGNGIHFPEYFRIQPRLSIAGVDFSKEMCEEAKAHNPKLIASQKLSLHCEETSALPFPDDRFDLAVALNVIYFLDPPEIHLREIRRVLKPNGQFLIGYRPRHAVEHLEFTKQNFILYERDELESLFKENGFGIIEDTTRTYEKLSLDKSRVTVTDACLLVQKV</sequence>
<dbReference type="InterPro" id="IPR050447">
    <property type="entry name" value="Erg6_SMT_methyltransf"/>
</dbReference>
<keyword evidence="4" id="KW-0489">Methyltransferase</keyword>